<dbReference type="Proteomes" id="UP000749559">
    <property type="component" value="Unassembled WGS sequence"/>
</dbReference>
<comment type="caution">
    <text evidence="1">The sequence shown here is derived from an EMBL/GenBank/DDBJ whole genome shotgun (WGS) entry which is preliminary data.</text>
</comment>
<protein>
    <submittedName>
        <fullName evidence="1">Uncharacterized protein</fullName>
    </submittedName>
</protein>
<dbReference type="EMBL" id="CAIIXF020000009">
    <property type="protein sequence ID" value="CAH1793528.1"/>
    <property type="molecule type" value="Genomic_DNA"/>
</dbReference>
<keyword evidence="2" id="KW-1185">Reference proteome</keyword>
<name>A0A8J1UKP7_OWEFU</name>
<evidence type="ECO:0000313" key="1">
    <source>
        <dbReference type="EMBL" id="CAH1793528.1"/>
    </source>
</evidence>
<proteinExistence type="predicted"/>
<dbReference type="AlphaFoldDB" id="A0A8J1UKP7"/>
<reference evidence="1" key="1">
    <citation type="submission" date="2022-03" db="EMBL/GenBank/DDBJ databases">
        <authorList>
            <person name="Martin C."/>
        </authorList>
    </citation>
    <scope>NUCLEOTIDE SEQUENCE</scope>
</reference>
<sequence>MFMSPDVSTDKPHGAPPVRSSLDLSIAINAAIVRVQNKGEDQKARLKNLPFEFLSVHTCKADEYDLFPLPNKQNATGLLKTILDTKIFKLGAYGPFHWGENDGNYLVDPPTGFYPDLMTAIFEEFKNLSGPDGVKYGDDITLERVWSKTSNFKDLFDGVSYITEPYFFVDAAYIGTLGPCVNSTDCRPALLPGGREYCNTYKNSSGCFEIDPVSGEPKRRCKHSHRARIDFFRMSCFTLGQDSTFFTKRFTHSSASTSSCGLVGWVFAAIIIRYILL</sequence>
<organism evidence="1 2">
    <name type="scientific">Owenia fusiformis</name>
    <name type="common">Polychaete worm</name>
    <dbReference type="NCBI Taxonomy" id="6347"/>
    <lineage>
        <taxon>Eukaryota</taxon>
        <taxon>Metazoa</taxon>
        <taxon>Spiralia</taxon>
        <taxon>Lophotrochozoa</taxon>
        <taxon>Annelida</taxon>
        <taxon>Polychaeta</taxon>
        <taxon>Sedentaria</taxon>
        <taxon>Canalipalpata</taxon>
        <taxon>Sabellida</taxon>
        <taxon>Oweniida</taxon>
        <taxon>Oweniidae</taxon>
        <taxon>Owenia</taxon>
    </lineage>
</organism>
<evidence type="ECO:0000313" key="2">
    <source>
        <dbReference type="Proteomes" id="UP000749559"/>
    </source>
</evidence>
<accession>A0A8J1UKP7</accession>
<gene>
    <name evidence="1" type="ORF">OFUS_LOCUS18368</name>
</gene>
<dbReference type="OrthoDB" id="10251371at2759"/>